<reference evidence="2" key="1">
    <citation type="journal article" date="2021" name="J Fungi (Basel)">
        <title>Virulence traits and population genomics of the black yeast Aureobasidium melanogenum.</title>
        <authorList>
            <person name="Cernosa A."/>
            <person name="Sun X."/>
            <person name="Gostincar C."/>
            <person name="Fang C."/>
            <person name="Gunde-Cimerman N."/>
            <person name="Song Z."/>
        </authorList>
    </citation>
    <scope>NUCLEOTIDE SEQUENCE</scope>
    <source>
        <strain evidence="2">EXF-9298</strain>
    </source>
</reference>
<feature type="region of interest" description="Disordered" evidence="1">
    <location>
        <begin position="376"/>
        <end position="474"/>
    </location>
</feature>
<organism evidence="2 3">
    <name type="scientific">Aureobasidium melanogenum</name>
    <name type="common">Aureobasidium pullulans var. melanogenum</name>
    <dbReference type="NCBI Taxonomy" id="46634"/>
    <lineage>
        <taxon>Eukaryota</taxon>
        <taxon>Fungi</taxon>
        <taxon>Dikarya</taxon>
        <taxon>Ascomycota</taxon>
        <taxon>Pezizomycotina</taxon>
        <taxon>Dothideomycetes</taxon>
        <taxon>Dothideomycetidae</taxon>
        <taxon>Dothideales</taxon>
        <taxon>Saccotheciaceae</taxon>
        <taxon>Aureobasidium</taxon>
    </lineage>
</organism>
<accession>A0A9P8JVQ2</accession>
<comment type="caution">
    <text evidence="2">The sequence shown here is derived from an EMBL/GenBank/DDBJ whole genome shotgun (WGS) entry which is preliminary data.</text>
</comment>
<feature type="region of interest" description="Disordered" evidence="1">
    <location>
        <begin position="315"/>
        <end position="340"/>
    </location>
</feature>
<name>A0A9P8JVQ2_AURME</name>
<keyword evidence="3" id="KW-1185">Reference proteome</keyword>
<evidence type="ECO:0000256" key="1">
    <source>
        <dbReference type="SAM" id="MobiDB-lite"/>
    </source>
</evidence>
<dbReference type="Proteomes" id="UP000729357">
    <property type="component" value="Unassembled WGS sequence"/>
</dbReference>
<evidence type="ECO:0000313" key="2">
    <source>
        <dbReference type="EMBL" id="KAG9981233.1"/>
    </source>
</evidence>
<feature type="compositionally biased region" description="Acidic residues" evidence="1">
    <location>
        <begin position="269"/>
        <end position="288"/>
    </location>
</feature>
<feature type="non-terminal residue" evidence="2">
    <location>
        <position position="651"/>
    </location>
</feature>
<feature type="compositionally biased region" description="Gly residues" evidence="1">
    <location>
        <begin position="632"/>
        <end position="643"/>
    </location>
</feature>
<feature type="compositionally biased region" description="Basic and acidic residues" evidence="1">
    <location>
        <begin position="444"/>
        <end position="463"/>
    </location>
</feature>
<sequence length="651" mass="71714">MPATEWSTHINRIVDWINDGHLSLAEKWLRSILASSPPPYYDIRCVILLAHCVDDRTRAKSLARGADSLLHHWYLTRPVETTTASGRRLMEKLLGMLDDLDEKLFADQLVDDDFPGVLVENPVKFSKDAEDQSQDTLSQQRNDFQSKTGEGTAPTKSNKLEREQDDDDFTFFLPGKKTLKEDNVIVQKPPPFRSVIRSFLPLHVCHEDSPTFFFTNDKGSGCAICGNTNIDNVRTARTARNLAEYGSKERILAAESALRKRKFDKPAEGEEELLAESAEGDLIEEDAEMTGQKEKESQAEEEEIVVIKSDGVDFESRDLPLGPPASNPRSRNTNRESLSIEQSLMFNDTDRSRGRSPGFLSSLLNLRSPLKKQFLSRFSPVKSSPNSTHDFVSGSRLRQRDAAISPTPGHSEKKKAVIPGPSVSKPHQVQDRNIALPGLSTPPNKEKQDTKIDKPKTIPRDVPDELSLDEDAAGDKVKKVAMSEILHSDQHEEALKSKPSSSTKVKHSASVRSSRTRPAFFESTAPAAAKAAPVSVQAEVTHSSNQPVLDTSQLGLSRASSTLLLDRSQNAGLIQKDGQTAAQESPRSSLRDSLNIGWTSLKSSTRNTIGTLGRTLTHRNKRRPESTAGSVLGDGGSQEGSTGGRDKNKKK</sequence>
<feature type="compositionally biased region" description="Polar residues" evidence="1">
    <location>
        <begin position="327"/>
        <end position="340"/>
    </location>
</feature>
<protein>
    <submittedName>
        <fullName evidence="2">Uncharacterized protein</fullName>
    </submittedName>
</protein>
<reference evidence="2" key="2">
    <citation type="submission" date="2021-08" db="EMBL/GenBank/DDBJ databases">
        <authorList>
            <person name="Gostincar C."/>
            <person name="Sun X."/>
            <person name="Song Z."/>
            <person name="Gunde-Cimerman N."/>
        </authorList>
    </citation>
    <scope>NUCLEOTIDE SEQUENCE</scope>
    <source>
        <strain evidence="2">EXF-9298</strain>
    </source>
</reference>
<feature type="region of interest" description="Disordered" evidence="1">
    <location>
        <begin position="488"/>
        <end position="517"/>
    </location>
</feature>
<dbReference type="AlphaFoldDB" id="A0A9P8JVQ2"/>
<evidence type="ECO:0000313" key="3">
    <source>
        <dbReference type="Proteomes" id="UP000729357"/>
    </source>
</evidence>
<feature type="compositionally biased region" description="Polar residues" evidence="1">
    <location>
        <begin position="134"/>
        <end position="157"/>
    </location>
</feature>
<feature type="region of interest" description="Disordered" evidence="1">
    <location>
        <begin position="262"/>
        <end position="302"/>
    </location>
</feature>
<feature type="region of interest" description="Disordered" evidence="1">
    <location>
        <begin position="127"/>
        <end position="161"/>
    </location>
</feature>
<proteinExistence type="predicted"/>
<feature type="region of interest" description="Disordered" evidence="1">
    <location>
        <begin position="609"/>
        <end position="651"/>
    </location>
</feature>
<dbReference type="EMBL" id="JAHFXS010000878">
    <property type="protein sequence ID" value="KAG9981233.1"/>
    <property type="molecule type" value="Genomic_DNA"/>
</dbReference>
<feature type="compositionally biased region" description="Polar residues" evidence="1">
    <location>
        <begin position="381"/>
        <end position="390"/>
    </location>
</feature>
<gene>
    <name evidence="2" type="ORF">KCU98_g7598</name>
</gene>